<evidence type="ECO:0000313" key="2">
    <source>
        <dbReference type="Proteomes" id="UP001499978"/>
    </source>
</evidence>
<evidence type="ECO:0000313" key="1">
    <source>
        <dbReference type="EMBL" id="GAA2532652.1"/>
    </source>
</evidence>
<accession>A0ABP6B1Y5</accession>
<sequence>MSTETKIDARPGQVWSKGDRLALITVAQQVGAGGTATMRGVAGSTATGRSTRVRLINGKPNGYTFHHELPKLRCVVPGRPEARHGAYGQSSM</sequence>
<dbReference type="EMBL" id="BAAARY010000036">
    <property type="protein sequence ID" value="GAA2532652.1"/>
    <property type="molecule type" value="Genomic_DNA"/>
</dbReference>
<dbReference type="Proteomes" id="UP001499978">
    <property type="component" value="Unassembled WGS sequence"/>
</dbReference>
<protein>
    <submittedName>
        <fullName evidence="1">Uncharacterized protein</fullName>
    </submittedName>
</protein>
<keyword evidence="2" id="KW-1185">Reference proteome</keyword>
<proteinExistence type="predicted"/>
<reference evidence="2" key="1">
    <citation type="journal article" date="2019" name="Int. J. Syst. Evol. Microbiol.">
        <title>The Global Catalogue of Microorganisms (GCM) 10K type strain sequencing project: providing services to taxonomists for standard genome sequencing and annotation.</title>
        <authorList>
            <consortium name="The Broad Institute Genomics Platform"/>
            <consortium name="The Broad Institute Genome Sequencing Center for Infectious Disease"/>
            <person name="Wu L."/>
            <person name="Ma J."/>
        </authorList>
    </citation>
    <scope>NUCLEOTIDE SEQUENCE [LARGE SCALE GENOMIC DNA]</scope>
    <source>
        <strain evidence="2">JCM 3367</strain>
    </source>
</reference>
<gene>
    <name evidence="1" type="ORF">GCM10010201_35250</name>
</gene>
<organism evidence="1 2">
    <name type="scientific">Pilimelia columellifera subsp. columellifera</name>
    <dbReference type="NCBI Taxonomy" id="706583"/>
    <lineage>
        <taxon>Bacteria</taxon>
        <taxon>Bacillati</taxon>
        <taxon>Actinomycetota</taxon>
        <taxon>Actinomycetes</taxon>
        <taxon>Micromonosporales</taxon>
        <taxon>Micromonosporaceae</taxon>
        <taxon>Pilimelia</taxon>
    </lineage>
</organism>
<name>A0ABP6B1Y5_9ACTN</name>
<comment type="caution">
    <text evidence="1">The sequence shown here is derived from an EMBL/GenBank/DDBJ whole genome shotgun (WGS) entry which is preliminary data.</text>
</comment>
<dbReference type="RefSeq" id="WP_344174535.1">
    <property type="nucleotide sequence ID" value="NZ_BAAARY010000036.1"/>
</dbReference>